<keyword evidence="3" id="KW-0812">Transmembrane</keyword>
<dbReference type="InterPro" id="IPR007014">
    <property type="entry name" value="FUN14"/>
</dbReference>
<sequence length="137" mass="15752">MADNEEYEILDLSAFRRQDRNWPRNIFQDISRQSVLHQVLIGGGTGWVSGYLFLKVGKIAAVSLGLTLLLIKIAQHQGYIKIDWPKVQQEINQTRKRLERDAMRQYPNVMNNIREFVRKNVFLAGSFAGGFLLGVVF</sequence>
<comment type="subcellular location">
    <subcellularLocation>
        <location evidence="1">Mitochondrion outer membrane</location>
        <topology evidence="1">Multi-pass membrane protein</topology>
    </subcellularLocation>
</comment>
<evidence type="ECO:0000256" key="2">
    <source>
        <dbReference type="ARBA" id="ARBA00009160"/>
    </source>
</evidence>
<proteinExistence type="inferred from homology"/>
<organism evidence="6 7">
    <name type="scientific">Sinanodonta woodiana</name>
    <name type="common">Chinese pond mussel</name>
    <name type="synonym">Anodonta woodiana</name>
    <dbReference type="NCBI Taxonomy" id="1069815"/>
    <lineage>
        <taxon>Eukaryota</taxon>
        <taxon>Metazoa</taxon>
        <taxon>Spiralia</taxon>
        <taxon>Lophotrochozoa</taxon>
        <taxon>Mollusca</taxon>
        <taxon>Bivalvia</taxon>
        <taxon>Autobranchia</taxon>
        <taxon>Heteroconchia</taxon>
        <taxon>Palaeoheterodonta</taxon>
        <taxon>Unionida</taxon>
        <taxon>Unionoidea</taxon>
        <taxon>Unionidae</taxon>
        <taxon>Unioninae</taxon>
        <taxon>Sinanodonta</taxon>
    </lineage>
</organism>
<dbReference type="PANTHER" id="PTHR21346:SF0">
    <property type="entry name" value="RE45833P"/>
    <property type="match status" value="1"/>
</dbReference>
<keyword evidence="7" id="KW-1185">Reference proteome</keyword>
<comment type="similarity">
    <text evidence="2">Belongs to the FUN14 family.</text>
</comment>
<accession>A0ABD3UES4</accession>
<dbReference type="AlphaFoldDB" id="A0ABD3UES4"/>
<evidence type="ECO:0000313" key="7">
    <source>
        <dbReference type="Proteomes" id="UP001634394"/>
    </source>
</evidence>
<reference evidence="6 7" key="1">
    <citation type="submission" date="2024-11" db="EMBL/GenBank/DDBJ databases">
        <title>Chromosome-level genome assembly of the freshwater bivalve Anodonta woodiana.</title>
        <authorList>
            <person name="Chen X."/>
        </authorList>
    </citation>
    <scope>NUCLEOTIDE SEQUENCE [LARGE SCALE GENOMIC DNA]</scope>
    <source>
        <strain evidence="6">MN2024</strain>
        <tissue evidence="6">Gills</tissue>
    </source>
</reference>
<dbReference type="Proteomes" id="UP001634394">
    <property type="component" value="Unassembled WGS sequence"/>
</dbReference>
<name>A0ABD3UES4_SINWO</name>
<evidence type="ECO:0000256" key="5">
    <source>
        <dbReference type="ARBA" id="ARBA00023136"/>
    </source>
</evidence>
<evidence type="ECO:0000256" key="3">
    <source>
        <dbReference type="ARBA" id="ARBA00022692"/>
    </source>
</evidence>
<keyword evidence="5" id="KW-0472">Membrane</keyword>
<evidence type="ECO:0008006" key="8">
    <source>
        <dbReference type="Google" id="ProtNLM"/>
    </source>
</evidence>
<comment type="caution">
    <text evidence="6">The sequence shown here is derived from an EMBL/GenBank/DDBJ whole genome shotgun (WGS) entry which is preliminary data.</text>
</comment>
<gene>
    <name evidence="6" type="ORF">ACJMK2_018904</name>
</gene>
<protein>
    <recommendedName>
        <fullName evidence="8">FUN14 domain-containing protein 1</fullName>
    </recommendedName>
</protein>
<dbReference type="Pfam" id="PF04930">
    <property type="entry name" value="FUN14"/>
    <property type="match status" value="1"/>
</dbReference>
<evidence type="ECO:0000313" key="6">
    <source>
        <dbReference type="EMBL" id="KAL3848019.1"/>
    </source>
</evidence>
<dbReference type="EMBL" id="JBJQND010000016">
    <property type="protein sequence ID" value="KAL3848020.1"/>
    <property type="molecule type" value="Genomic_DNA"/>
</dbReference>
<dbReference type="PANTHER" id="PTHR21346">
    <property type="entry name" value="FUN14 DOMAIN CONTAINING"/>
    <property type="match status" value="1"/>
</dbReference>
<dbReference type="EMBL" id="JBJQND010000016">
    <property type="protein sequence ID" value="KAL3848019.1"/>
    <property type="molecule type" value="Genomic_DNA"/>
</dbReference>
<evidence type="ECO:0000256" key="4">
    <source>
        <dbReference type="ARBA" id="ARBA00022989"/>
    </source>
</evidence>
<keyword evidence="4" id="KW-1133">Transmembrane helix</keyword>
<dbReference type="GO" id="GO:0005741">
    <property type="term" value="C:mitochondrial outer membrane"/>
    <property type="evidence" value="ECO:0007669"/>
    <property type="project" value="UniProtKB-SubCell"/>
</dbReference>
<evidence type="ECO:0000256" key="1">
    <source>
        <dbReference type="ARBA" id="ARBA00004374"/>
    </source>
</evidence>